<proteinExistence type="predicted"/>
<dbReference type="STRING" id="8078.ENSFHEP00000002186"/>
<dbReference type="InterPro" id="IPR038508">
    <property type="entry name" value="ArfGAP_dom_sf"/>
</dbReference>
<accession>A0A3Q2NSN5</accession>
<evidence type="ECO:0000259" key="3">
    <source>
        <dbReference type="PROSITE" id="PS50115"/>
    </source>
</evidence>
<protein>
    <recommendedName>
        <fullName evidence="3">Arf-GAP domain-containing protein</fullName>
    </recommendedName>
</protein>
<feature type="transmembrane region" description="Helical" evidence="2">
    <location>
        <begin position="111"/>
        <end position="134"/>
    </location>
</feature>
<dbReference type="GO" id="GO:0008270">
    <property type="term" value="F:zinc ion binding"/>
    <property type="evidence" value="ECO:0007669"/>
    <property type="project" value="UniProtKB-KW"/>
</dbReference>
<name>A0A3Q2NSN5_FUNHE</name>
<keyword evidence="5" id="KW-1185">Reference proteome</keyword>
<dbReference type="InterPro" id="IPR001164">
    <property type="entry name" value="ArfGAP_dom"/>
</dbReference>
<evidence type="ECO:0000256" key="2">
    <source>
        <dbReference type="SAM" id="Phobius"/>
    </source>
</evidence>
<dbReference type="SUPFAM" id="SSF57863">
    <property type="entry name" value="ArfGap/RecO-like zinc finger"/>
    <property type="match status" value="1"/>
</dbReference>
<dbReference type="Ensembl" id="ENSFHET00000012648.1">
    <property type="protein sequence ID" value="ENSFHEP00000002186.1"/>
    <property type="gene ID" value="ENSFHEG00000002975.1"/>
</dbReference>
<dbReference type="PANTHER" id="PTHR45854:SF5">
    <property type="entry name" value="ARF-GAP WITH SH3 DOMAIN, ANK REPEAT AND PH DOMAIN-CONTAINING PROTEIN 1-LIKE"/>
    <property type="match status" value="1"/>
</dbReference>
<keyword evidence="2" id="KW-0472">Membrane</keyword>
<keyword evidence="2" id="KW-0812">Transmembrane</keyword>
<dbReference type="InterPro" id="IPR043593">
    <property type="entry name" value="ASAP"/>
</dbReference>
<reference evidence="4" key="2">
    <citation type="submission" date="2025-09" db="UniProtKB">
        <authorList>
            <consortium name="Ensembl"/>
        </authorList>
    </citation>
    <scope>IDENTIFICATION</scope>
</reference>
<evidence type="ECO:0000313" key="4">
    <source>
        <dbReference type="Ensembl" id="ENSFHEP00000002186.1"/>
    </source>
</evidence>
<dbReference type="Pfam" id="PF01412">
    <property type="entry name" value="ArfGap"/>
    <property type="match status" value="1"/>
</dbReference>
<reference evidence="4" key="1">
    <citation type="submission" date="2025-08" db="UniProtKB">
        <authorList>
            <consortium name="Ensembl"/>
        </authorList>
    </citation>
    <scope>IDENTIFICATION</scope>
</reference>
<evidence type="ECO:0000256" key="1">
    <source>
        <dbReference type="PROSITE-ProRule" id="PRU00288"/>
    </source>
</evidence>
<evidence type="ECO:0000313" key="5">
    <source>
        <dbReference type="Proteomes" id="UP000265000"/>
    </source>
</evidence>
<keyword evidence="1" id="KW-0479">Metal-binding</keyword>
<organism evidence="4 5">
    <name type="scientific">Fundulus heteroclitus</name>
    <name type="common">Killifish</name>
    <name type="synonym">Mummichog</name>
    <dbReference type="NCBI Taxonomy" id="8078"/>
    <lineage>
        <taxon>Eukaryota</taxon>
        <taxon>Metazoa</taxon>
        <taxon>Chordata</taxon>
        <taxon>Craniata</taxon>
        <taxon>Vertebrata</taxon>
        <taxon>Euteleostomi</taxon>
        <taxon>Actinopterygii</taxon>
        <taxon>Neopterygii</taxon>
        <taxon>Teleostei</taxon>
        <taxon>Neoteleostei</taxon>
        <taxon>Acanthomorphata</taxon>
        <taxon>Ovalentaria</taxon>
        <taxon>Atherinomorphae</taxon>
        <taxon>Cyprinodontiformes</taxon>
        <taxon>Fundulidae</taxon>
        <taxon>Fundulus</taxon>
    </lineage>
</organism>
<dbReference type="PROSITE" id="PS50115">
    <property type="entry name" value="ARFGAP"/>
    <property type="match status" value="1"/>
</dbReference>
<dbReference type="Proteomes" id="UP000265000">
    <property type="component" value="Unplaced"/>
</dbReference>
<dbReference type="GeneTree" id="ENSGT00940000158547"/>
<dbReference type="GO" id="GO:0005096">
    <property type="term" value="F:GTPase activator activity"/>
    <property type="evidence" value="ECO:0007669"/>
    <property type="project" value="InterPro"/>
</dbReference>
<dbReference type="AlphaFoldDB" id="A0A3Q2NSN5"/>
<sequence>MALDGGRREGGGGESSVEDLTRAITDDIRRMPGNNSCCDCGAPDPGWVSTNLGILTCIECSGIHREMGVHVSRIKSLSLDSLGTSDLLPSCLLTGRRCTSWTSWPRTGQSAALIVFFFFFTPDGVVMFTPACLLA</sequence>
<dbReference type="SMART" id="SM00105">
    <property type="entry name" value="ArfGap"/>
    <property type="match status" value="1"/>
</dbReference>
<dbReference type="Gene3D" id="1.10.220.150">
    <property type="entry name" value="Arf GTPase activating protein"/>
    <property type="match status" value="1"/>
</dbReference>
<dbReference type="InterPro" id="IPR037278">
    <property type="entry name" value="ARFGAP/RecO"/>
</dbReference>
<feature type="domain" description="Arf-GAP" evidence="3">
    <location>
        <begin position="22"/>
        <end position="102"/>
    </location>
</feature>
<dbReference type="PANTHER" id="PTHR45854">
    <property type="entry name" value="ASAP FAMILY MEMBER"/>
    <property type="match status" value="1"/>
</dbReference>
<dbReference type="PRINTS" id="PR00405">
    <property type="entry name" value="REVINTRACTNG"/>
</dbReference>
<keyword evidence="1" id="KW-0863">Zinc-finger</keyword>
<keyword evidence="1" id="KW-0862">Zinc</keyword>
<keyword evidence="2" id="KW-1133">Transmembrane helix</keyword>